<protein>
    <submittedName>
        <fullName evidence="1">Uncharacterized protein</fullName>
    </submittedName>
</protein>
<dbReference type="OrthoDB" id="6042854at2"/>
<evidence type="ECO:0000313" key="1">
    <source>
        <dbReference type="EMBL" id="PYE89610.1"/>
    </source>
</evidence>
<dbReference type="Proteomes" id="UP000247454">
    <property type="component" value="Unassembled WGS sequence"/>
</dbReference>
<name>A0A318TJY8_9HYPH</name>
<reference evidence="1 2" key="1">
    <citation type="submission" date="2018-06" db="EMBL/GenBank/DDBJ databases">
        <title>Genomic Encyclopedia of Type Strains, Phase III (KMG-III): the genomes of soil and plant-associated and newly described type strains.</title>
        <authorList>
            <person name="Whitman W."/>
        </authorList>
    </citation>
    <scope>NUCLEOTIDE SEQUENCE [LARGE SCALE GENOMIC DNA]</scope>
    <source>
        <strain evidence="1 2">ORS 1419</strain>
    </source>
</reference>
<comment type="caution">
    <text evidence="1">The sequence shown here is derived from an EMBL/GenBank/DDBJ whole genome shotgun (WGS) entry which is preliminary data.</text>
</comment>
<dbReference type="RefSeq" id="WP_110749055.1">
    <property type="nucleotide sequence ID" value="NZ_QJTF01000003.1"/>
</dbReference>
<sequence>MKREVANFENEAALCNAFIAAVKDEWDVYPETAGFDILLSRKADGAQIGIEAKLALNAKVLDQALPYLSDWSAAETGPDYRAVLVPDGKVQGLYSSLCRMLGITIIMMKDQEAGRYSTPFFPYLPGPDTWASRDWHQWCPNHRCSLPDYIPDVEAGHSAPVALTEWKIKAIKLAIVMETRPVTRADFKVLGLSPSRWTDPWTGWLDKTPDGYVPGASLPDFKAQHPVNYEQIKADADKWMLPQMPLARQGALSL</sequence>
<gene>
    <name evidence="1" type="ORF">C7477_103118</name>
</gene>
<accession>A0A318TJY8</accession>
<proteinExistence type="predicted"/>
<dbReference type="EMBL" id="QJTF01000003">
    <property type="protein sequence ID" value="PYE89610.1"/>
    <property type="molecule type" value="Genomic_DNA"/>
</dbReference>
<evidence type="ECO:0000313" key="2">
    <source>
        <dbReference type="Proteomes" id="UP000247454"/>
    </source>
</evidence>
<dbReference type="AlphaFoldDB" id="A0A318TJY8"/>
<organism evidence="1 2">
    <name type="scientific">Phyllobacterium leguminum</name>
    <dbReference type="NCBI Taxonomy" id="314237"/>
    <lineage>
        <taxon>Bacteria</taxon>
        <taxon>Pseudomonadati</taxon>
        <taxon>Pseudomonadota</taxon>
        <taxon>Alphaproteobacteria</taxon>
        <taxon>Hyphomicrobiales</taxon>
        <taxon>Phyllobacteriaceae</taxon>
        <taxon>Phyllobacterium</taxon>
    </lineage>
</organism>
<keyword evidence="2" id="KW-1185">Reference proteome</keyword>